<keyword evidence="6" id="KW-1185">Reference proteome</keyword>
<feature type="domain" description="HTH gntR-type" evidence="4">
    <location>
        <begin position="9"/>
        <end position="77"/>
    </location>
</feature>
<dbReference type="InterPro" id="IPR028978">
    <property type="entry name" value="Chorismate_lyase_/UTRA_dom_sf"/>
</dbReference>
<evidence type="ECO:0000256" key="3">
    <source>
        <dbReference type="ARBA" id="ARBA00023163"/>
    </source>
</evidence>
<dbReference type="PROSITE" id="PS50949">
    <property type="entry name" value="HTH_GNTR"/>
    <property type="match status" value="1"/>
</dbReference>
<keyword evidence="3" id="KW-0804">Transcription</keyword>
<evidence type="ECO:0000259" key="4">
    <source>
        <dbReference type="PROSITE" id="PS50949"/>
    </source>
</evidence>
<dbReference type="PANTHER" id="PTHR44846:SF1">
    <property type="entry name" value="MANNOSYL-D-GLYCERATE TRANSPORT_METABOLISM SYSTEM REPRESSOR MNGR-RELATED"/>
    <property type="match status" value="1"/>
</dbReference>
<organism evidence="5 6">
    <name type="scientific">Lacticaseibacillus suilingensis</name>
    <dbReference type="NCBI Taxonomy" id="2799577"/>
    <lineage>
        <taxon>Bacteria</taxon>
        <taxon>Bacillati</taxon>
        <taxon>Bacillota</taxon>
        <taxon>Bacilli</taxon>
        <taxon>Lactobacillales</taxon>
        <taxon>Lactobacillaceae</taxon>
        <taxon>Lacticaseibacillus</taxon>
    </lineage>
</organism>
<dbReference type="Pfam" id="PF00392">
    <property type="entry name" value="GntR"/>
    <property type="match status" value="1"/>
</dbReference>
<dbReference type="RefSeq" id="WP_204119768.1">
    <property type="nucleotide sequence ID" value="NZ_BOLV01000027.1"/>
</dbReference>
<dbReference type="SUPFAM" id="SSF46785">
    <property type="entry name" value="Winged helix' DNA-binding domain"/>
    <property type="match status" value="1"/>
</dbReference>
<dbReference type="PRINTS" id="PR00035">
    <property type="entry name" value="HTHGNTR"/>
</dbReference>
<gene>
    <name evidence="5" type="ORF">ACFQ41_06585</name>
</gene>
<comment type="caution">
    <text evidence="5">The sequence shown here is derived from an EMBL/GenBank/DDBJ whole genome shotgun (WGS) entry which is preliminary data.</text>
</comment>
<evidence type="ECO:0000313" key="5">
    <source>
        <dbReference type="EMBL" id="MFD1398971.1"/>
    </source>
</evidence>
<dbReference type="CDD" id="cd07377">
    <property type="entry name" value="WHTH_GntR"/>
    <property type="match status" value="1"/>
</dbReference>
<dbReference type="EMBL" id="JBHTOA010000028">
    <property type="protein sequence ID" value="MFD1398971.1"/>
    <property type="molecule type" value="Genomic_DNA"/>
</dbReference>
<evidence type="ECO:0000313" key="6">
    <source>
        <dbReference type="Proteomes" id="UP001597199"/>
    </source>
</evidence>
<dbReference type="InterPro" id="IPR000524">
    <property type="entry name" value="Tscrpt_reg_HTH_GntR"/>
</dbReference>
<dbReference type="SMART" id="SM00866">
    <property type="entry name" value="UTRA"/>
    <property type="match status" value="1"/>
</dbReference>
<dbReference type="PANTHER" id="PTHR44846">
    <property type="entry name" value="MANNOSYL-D-GLYCERATE TRANSPORT/METABOLISM SYSTEM REPRESSOR MNGR-RELATED"/>
    <property type="match status" value="1"/>
</dbReference>
<protein>
    <submittedName>
        <fullName evidence="5">GntR family transcriptional regulator</fullName>
    </submittedName>
</protein>
<dbReference type="Proteomes" id="UP001597199">
    <property type="component" value="Unassembled WGS sequence"/>
</dbReference>
<keyword evidence="1" id="KW-0805">Transcription regulation</keyword>
<proteinExistence type="predicted"/>
<dbReference type="Pfam" id="PF07702">
    <property type="entry name" value="UTRA"/>
    <property type="match status" value="1"/>
</dbReference>
<reference evidence="6" key="1">
    <citation type="journal article" date="2019" name="Int. J. Syst. Evol. Microbiol.">
        <title>The Global Catalogue of Microorganisms (GCM) 10K type strain sequencing project: providing services to taxonomists for standard genome sequencing and annotation.</title>
        <authorList>
            <consortium name="The Broad Institute Genomics Platform"/>
            <consortium name="The Broad Institute Genome Sequencing Center for Infectious Disease"/>
            <person name="Wu L."/>
            <person name="Ma J."/>
        </authorList>
    </citation>
    <scope>NUCLEOTIDE SEQUENCE [LARGE SCALE GENOMIC DNA]</scope>
    <source>
        <strain evidence="6">CCM 9110</strain>
    </source>
</reference>
<dbReference type="InterPro" id="IPR050679">
    <property type="entry name" value="Bact_HTH_transcr_reg"/>
</dbReference>
<dbReference type="Gene3D" id="3.40.1410.10">
    <property type="entry name" value="Chorismate lyase-like"/>
    <property type="match status" value="1"/>
</dbReference>
<dbReference type="InterPro" id="IPR011663">
    <property type="entry name" value="UTRA"/>
</dbReference>
<name>A0ABW4BG56_9LACO</name>
<evidence type="ECO:0000256" key="2">
    <source>
        <dbReference type="ARBA" id="ARBA00023125"/>
    </source>
</evidence>
<dbReference type="InterPro" id="IPR036390">
    <property type="entry name" value="WH_DNA-bd_sf"/>
</dbReference>
<sequence>MKLSASSATPLYLQLHDDLVKNIRNNHLKPGDRLPTESELRETYSVSRVTVRKALGALVEEGYLDRKSGKGTFIRTPKIQRGLSSNALSFSRMCELRGLKPGAQVIKMALEAPSNKARETLQLTPQQKVLNIERVRTADDTPVILEINTFPDSFSFLFSENLNDTSLYKLLEDKYDIILDNSSKTIDMVFADHKQAEPLNVKKGYPLLRFNSMVRDKENKVINLCQQLCLGDKFKLIV</sequence>
<dbReference type="Gene3D" id="1.10.10.10">
    <property type="entry name" value="Winged helix-like DNA-binding domain superfamily/Winged helix DNA-binding domain"/>
    <property type="match status" value="1"/>
</dbReference>
<keyword evidence="2" id="KW-0238">DNA-binding</keyword>
<evidence type="ECO:0000256" key="1">
    <source>
        <dbReference type="ARBA" id="ARBA00023015"/>
    </source>
</evidence>
<dbReference type="InterPro" id="IPR036388">
    <property type="entry name" value="WH-like_DNA-bd_sf"/>
</dbReference>
<dbReference type="SMART" id="SM00345">
    <property type="entry name" value="HTH_GNTR"/>
    <property type="match status" value="1"/>
</dbReference>
<dbReference type="SUPFAM" id="SSF64288">
    <property type="entry name" value="Chorismate lyase-like"/>
    <property type="match status" value="1"/>
</dbReference>
<accession>A0ABW4BG56</accession>